<dbReference type="Gene3D" id="3.20.20.70">
    <property type="entry name" value="Aldolase class I"/>
    <property type="match status" value="1"/>
</dbReference>
<gene>
    <name evidence="10" type="ORF">EI97DRAFT_197926</name>
</gene>
<dbReference type="GO" id="GO:0051539">
    <property type="term" value="F:4 iron, 4 sulfur cluster binding"/>
    <property type="evidence" value="ECO:0007669"/>
    <property type="project" value="UniProtKB-KW"/>
</dbReference>
<evidence type="ECO:0000313" key="11">
    <source>
        <dbReference type="Proteomes" id="UP000800097"/>
    </source>
</evidence>
<dbReference type="InterPro" id="IPR013785">
    <property type="entry name" value="Aldolase_TIM"/>
</dbReference>
<reference evidence="10" key="1">
    <citation type="journal article" date="2020" name="Stud. Mycol.">
        <title>101 Dothideomycetes genomes: a test case for predicting lifestyles and emergence of pathogens.</title>
        <authorList>
            <person name="Haridas S."/>
            <person name="Albert R."/>
            <person name="Binder M."/>
            <person name="Bloem J."/>
            <person name="Labutti K."/>
            <person name="Salamov A."/>
            <person name="Andreopoulos B."/>
            <person name="Baker S."/>
            <person name="Barry K."/>
            <person name="Bills G."/>
            <person name="Bluhm B."/>
            <person name="Cannon C."/>
            <person name="Castanera R."/>
            <person name="Culley D."/>
            <person name="Daum C."/>
            <person name="Ezra D."/>
            <person name="Gonzalez J."/>
            <person name="Henrissat B."/>
            <person name="Kuo A."/>
            <person name="Liang C."/>
            <person name="Lipzen A."/>
            <person name="Lutzoni F."/>
            <person name="Magnuson J."/>
            <person name="Mondo S."/>
            <person name="Nolan M."/>
            <person name="Ohm R."/>
            <person name="Pangilinan J."/>
            <person name="Park H.-J."/>
            <person name="Ramirez L."/>
            <person name="Alfaro M."/>
            <person name="Sun H."/>
            <person name="Tritt A."/>
            <person name="Yoshinaga Y."/>
            <person name="Zwiers L.-H."/>
            <person name="Turgeon B."/>
            <person name="Goodwin S."/>
            <person name="Spatafora J."/>
            <person name="Crous P."/>
            <person name="Grigoriev I."/>
        </authorList>
    </citation>
    <scope>NUCLEOTIDE SEQUENCE</scope>
    <source>
        <strain evidence="10">CBS 379.55</strain>
    </source>
</reference>
<feature type="domain" description="Radical SAM core" evidence="9">
    <location>
        <begin position="194"/>
        <end position="426"/>
    </location>
</feature>
<dbReference type="SFLD" id="SFLDG01070">
    <property type="entry name" value="PLP-dependent"/>
    <property type="match status" value="1"/>
</dbReference>
<dbReference type="PANTHER" id="PTHR30538">
    <property type="entry name" value="LYSINE 2,3-AMINOMUTASE-RELATED"/>
    <property type="match status" value="1"/>
</dbReference>
<dbReference type="PROSITE" id="PS51918">
    <property type="entry name" value="RADICAL_SAM"/>
    <property type="match status" value="1"/>
</dbReference>
<evidence type="ECO:0000256" key="5">
    <source>
        <dbReference type="ARBA" id="ARBA00022898"/>
    </source>
</evidence>
<keyword evidence="5" id="KW-0663">Pyridoxal phosphate</keyword>
<proteinExistence type="predicted"/>
<evidence type="ECO:0000256" key="6">
    <source>
        <dbReference type="ARBA" id="ARBA00023004"/>
    </source>
</evidence>
<dbReference type="Proteomes" id="UP000800097">
    <property type="component" value="Unassembled WGS sequence"/>
</dbReference>
<accession>A0A6A6J9K4</accession>
<dbReference type="EMBL" id="ML986516">
    <property type="protein sequence ID" value="KAF2272853.1"/>
    <property type="molecule type" value="Genomic_DNA"/>
</dbReference>
<protein>
    <submittedName>
        <fullName evidence="10">Kama family protein</fullName>
    </submittedName>
</protein>
<sequence>MRPFRFSRGTRLSTVPLAPRKNSDAFLSNRCLKVVASRTLQWAPARAYGTVLSPPSATGEPYWHKIGRWRHISAEQFISYSWQIDNALTTEKKLTTFLEEVLPEKLAPSKNRRLQHIKTKQDFIDDVVKGLRKAPMAVKLTPHISSVIQWEHALDDPIRLQFVPLGSGLVQDHAKLKLDSLNEKDDSVVDGLVHRYPDKVLFLATGTCPVYCRFCTRSYAVGNPTDTVTKDPLRGGRRRWQKMYDYIRETESITDVVVSGGDTFYLPPQAVKEIGETLLAMPHVRRIRFASKGLAVVPSRFLDPNDNWTATFIELSNFARTLGKHVCLHTHFNHPNEITWITKAAAQHLFQNNVIVRNQSVLLKGVNDDVETMGTLIRTLADHNIQPYYVYQCDLVKGIEDLRTPLKVILDMEQQLRGTIAGFMMPSFVVDLPGGGGKRLAAARETYDEVTGVSTFKAPALLGKKGQMIYEYHDPKPVLDTIPVPIRDTKPIPAYEPTVDPEPAPQPKRVPVQTPQTPAYPVWRDFPRPAFPDMPAVLCETNVPERNLGVATA</sequence>
<evidence type="ECO:0000256" key="8">
    <source>
        <dbReference type="SAM" id="MobiDB-lite"/>
    </source>
</evidence>
<dbReference type="SUPFAM" id="SSF102114">
    <property type="entry name" value="Radical SAM enzymes"/>
    <property type="match status" value="1"/>
</dbReference>
<evidence type="ECO:0000313" key="10">
    <source>
        <dbReference type="EMBL" id="KAF2272853.1"/>
    </source>
</evidence>
<keyword evidence="7" id="KW-0411">Iron-sulfur</keyword>
<dbReference type="OrthoDB" id="5396721at2759"/>
<evidence type="ECO:0000256" key="2">
    <source>
        <dbReference type="ARBA" id="ARBA00022485"/>
    </source>
</evidence>
<keyword evidence="4" id="KW-0479">Metal-binding</keyword>
<keyword evidence="6" id="KW-0408">Iron</keyword>
<keyword evidence="11" id="KW-1185">Reference proteome</keyword>
<dbReference type="InterPro" id="IPR058240">
    <property type="entry name" value="rSAM_sf"/>
</dbReference>
<evidence type="ECO:0000256" key="1">
    <source>
        <dbReference type="ARBA" id="ARBA00001933"/>
    </source>
</evidence>
<name>A0A6A6J9K4_WESOR</name>
<dbReference type="GO" id="GO:0046872">
    <property type="term" value="F:metal ion binding"/>
    <property type="evidence" value="ECO:0007669"/>
    <property type="project" value="UniProtKB-KW"/>
</dbReference>
<comment type="cofactor">
    <cofactor evidence="1">
        <name>pyridoxal 5'-phosphate</name>
        <dbReference type="ChEBI" id="CHEBI:597326"/>
    </cofactor>
</comment>
<evidence type="ECO:0000256" key="3">
    <source>
        <dbReference type="ARBA" id="ARBA00022691"/>
    </source>
</evidence>
<dbReference type="PANTHER" id="PTHR30538:SF0">
    <property type="entry name" value="L-LYSINE 2,3-AMINOMUTASE AQ_1632-RELATED"/>
    <property type="match status" value="1"/>
</dbReference>
<dbReference type="GeneID" id="54546834"/>
<keyword evidence="3" id="KW-0949">S-adenosyl-L-methionine</keyword>
<keyword evidence="2" id="KW-0004">4Fe-4S</keyword>
<dbReference type="RefSeq" id="XP_033650392.1">
    <property type="nucleotide sequence ID" value="XM_033793659.1"/>
</dbReference>
<dbReference type="InterPro" id="IPR007197">
    <property type="entry name" value="rSAM"/>
</dbReference>
<dbReference type="AlphaFoldDB" id="A0A6A6J9K4"/>
<evidence type="ECO:0000256" key="7">
    <source>
        <dbReference type="ARBA" id="ARBA00023014"/>
    </source>
</evidence>
<dbReference type="SFLD" id="SFLDS00029">
    <property type="entry name" value="Radical_SAM"/>
    <property type="match status" value="1"/>
</dbReference>
<evidence type="ECO:0000259" key="9">
    <source>
        <dbReference type="PROSITE" id="PS51918"/>
    </source>
</evidence>
<organism evidence="10 11">
    <name type="scientific">Westerdykella ornata</name>
    <dbReference type="NCBI Taxonomy" id="318751"/>
    <lineage>
        <taxon>Eukaryota</taxon>
        <taxon>Fungi</taxon>
        <taxon>Dikarya</taxon>
        <taxon>Ascomycota</taxon>
        <taxon>Pezizomycotina</taxon>
        <taxon>Dothideomycetes</taxon>
        <taxon>Pleosporomycetidae</taxon>
        <taxon>Pleosporales</taxon>
        <taxon>Sporormiaceae</taxon>
        <taxon>Westerdykella</taxon>
    </lineage>
</organism>
<feature type="region of interest" description="Disordered" evidence="8">
    <location>
        <begin position="494"/>
        <end position="518"/>
    </location>
</feature>
<evidence type="ECO:0000256" key="4">
    <source>
        <dbReference type="ARBA" id="ARBA00022723"/>
    </source>
</evidence>
<dbReference type="NCBIfam" id="TIGR00238">
    <property type="entry name" value="KamA family radical SAM protein"/>
    <property type="match status" value="1"/>
</dbReference>
<dbReference type="GO" id="GO:0003824">
    <property type="term" value="F:catalytic activity"/>
    <property type="evidence" value="ECO:0007669"/>
    <property type="project" value="InterPro"/>
</dbReference>
<dbReference type="InterPro" id="IPR003739">
    <property type="entry name" value="Lys_aminomutase/Glu_NH3_mut"/>
</dbReference>